<comment type="caution">
    <text evidence="1">The sequence shown here is derived from an EMBL/GenBank/DDBJ whole genome shotgun (WGS) entry which is preliminary data.</text>
</comment>
<sequence length="146" mass="16787">MAMSQGIPPTGLVEQLFLDFSIQNVLTDTRNFVEPWKTMYVDAIQDGRYGDAIWARYHIYGDPEPMPCDCGNDHASRKTVMEEIKEDALGYRVNDPEEYFQALDFYARTSDADGHVDVIEVIANLNEEDIAEFKAKEEEEREDEPE</sequence>
<dbReference type="Proteomes" id="UP001610563">
    <property type="component" value="Unassembled WGS sequence"/>
</dbReference>
<reference evidence="1 2" key="1">
    <citation type="submission" date="2024-07" db="EMBL/GenBank/DDBJ databases">
        <title>Section-level genome sequencing and comparative genomics of Aspergillus sections Usti and Cavernicolus.</title>
        <authorList>
            <consortium name="Lawrence Berkeley National Laboratory"/>
            <person name="Nybo J.L."/>
            <person name="Vesth T.C."/>
            <person name="Theobald S."/>
            <person name="Frisvad J.C."/>
            <person name="Larsen T.O."/>
            <person name="Kjaerboelling I."/>
            <person name="Rothschild-Mancinelli K."/>
            <person name="Lyhne E.K."/>
            <person name="Kogle M.E."/>
            <person name="Barry K."/>
            <person name="Clum A."/>
            <person name="Na H."/>
            <person name="Ledsgaard L."/>
            <person name="Lin J."/>
            <person name="Lipzen A."/>
            <person name="Kuo A."/>
            <person name="Riley R."/>
            <person name="Mondo S."/>
            <person name="Labutti K."/>
            <person name="Haridas S."/>
            <person name="Pangalinan J."/>
            <person name="Salamov A.A."/>
            <person name="Simmons B.A."/>
            <person name="Magnuson J.K."/>
            <person name="Chen J."/>
            <person name="Drula E."/>
            <person name="Henrissat B."/>
            <person name="Wiebenga A."/>
            <person name="Lubbers R.J."/>
            <person name="Gomes A.C."/>
            <person name="Makela M.R."/>
            <person name="Stajich J."/>
            <person name="Grigoriev I.V."/>
            <person name="Mortensen U.H."/>
            <person name="De Vries R.P."/>
            <person name="Baker S.E."/>
            <person name="Andersen M.R."/>
        </authorList>
    </citation>
    <scope>NUCLEOTIDE SEQUENCE [LARGE SCALE GENOMIC DNA]</scope>
    <source>
        <strain evidence="1 2">CBS 209.92</strain>
    </source>
</reference>
<proteinExistence type="predicted"/>
<evidence type="ECO:0000313" key="2">
    <source>
        <dbReference type="Proteomes" id="UP001610563"/>
    </source>
</evidence>
<protein>
    <submittedName>
        <fullName evidence="1">Uncharacterized protein</fullName>
    </submittedName>
</protein>
<evidence type="ECO:0000313" key="1">
    <source>
        <dbReference type="EMBL" id="KAL2786955.1"/>
    </source>
</evidence>
<organism evidence="1 2">
    <name type="scientific">Aspergillus keveii</name>
    <dbReference type="NCBI Taxonomy" id="714993"/>
    <lineage>
        <taxon>Eukaryota</taxon>
        <taxon>Fungi</taxon>
        <taxon>Dikarya</taxon>
        <taxon>Ascomycota</taxon>
        <taxon>Pezizomycotina</taxon>
        <taxon>Eurotiomycetes</taxon>
        <taxon>Eurotiomycetidae</taxon>
        <taxon>Eurotiales</taxon>
        <taxon>Aspergillaceae</taxon>
        <taxon>Aspergillus</taxon>
        <taxon>Aspergillus subgen. Nidulantes</taxon>
    </lineage>
</organism>
<dbReference type="EMBL" id="JBFTWV010000106">
    <property type="protein sequence ID" value="KAL2786955.1"/>
    <property type="molecule type" value="Genomic_DNA"/>
</dbReference>
<gene>
    <name evidence="1" type="ORF">BJX66DRAFT_341644</name>
</gene>
<accession>A0ABR4FUQ4</accession>
<name>A0ABR4FUQ4_9EURO</name>
<keyword evidence="2" id="KW-1185">Reference proteome</keyword>